<proteinExistence type="predicted"/>
<evidence type="ECO:0000313" key="1">
    <source>
        <dbReference type="EMBL" id="JAH22328.1"/>
    </source>
</evidence>
<sequence length="18" mass="2192">MRKSCIRVRVSRILITFL</sequence>
<dbReference type="EMBL" id="GBXM01086249">
    <property type="protein sequence ID" value="JAH22328.1"/>
    <property type="molecule type" value="Transcribed_RNA"/>
</dbReference>
<accession>A0A0E9R1Y9</accession>
<organism evidence="1">
    <name type="scientific">Anguilla anguilla</name>
    <name type="common">European freshwater eel</name>
    <name type="synonym">Muraena anguilla</name>
    <dbReference type="NCBI Taxonomy" id="7936"/>
    <lineage>
        <taxon>Eukaryota</taxon>
        <taxon>Metazoa</taxon>
        <taxon>Chordata</taxon>
        <taxon>Craniata</taxon>
        <taxon>Vertebrata</taxon>
        <taxon>Euteleostomi</taxon>
        <taxon>Actinopterygii</taxon>
        <taxon>Neopterygii</taxon>
        <taxon>Teleostei</taxon>
        <taxon>Anguilliformes</taxon>
        <taxon>Anguillidae</taxon>
        <taxon>Anguilla</taxon>
    </lineage>
</organism>
<dbReference type="EMBL" id="GBXM01072298">
    <property type="protein sequence ID" value="JAH36279.1"/>
    <property type="molecule type" value="Transcribed_RNA"/>
</dbReference>
<dbReference type="AlphaFoldDB" id="A0A0E9R1Y9"/>
<protein>
    <submittedName>
        <fullName evidence="1">Uncharacterized protein</fullName>
    </submittedName>
</protein>
<reference evidence="1" key="2">
    <citation type="journal article" date="2015" name="Fish Shellfish Immunol.">
        <title>Early steps in the European eel (Anguilla anguilla)-Vibrio vulnificus interaction in the gills: Role of the RtxA13 toxin.</title>
        <authorList>
            <person name="Callol A."/>
            <person name="Pajuelo D."/>
            <person name="Ebbesson L."/>
            <person name="Teles M."/>
            <person name="MacKenzie S."/>
            <person name="Amaro C."/>
        </authorList>
    </citation>
    <scope>NUCLEOTIDE SEQUENCE</scope>
</reference>
<name>A0A0E9R1Y9_ANGAN</name>
<dbReference type="EMBL" id="GBXM01047944">
    <property type="protein sequence ID" value="JAH60633.1"/>
    <property type="molecule type" value="Transcribed_RNA"/>
</dbReference>
<reference evidence="1" key="1">
    <citation type="submission" date="2014-11" db="EMBL/GenBank/DDBJ databases">
        <authorList>
            <person name="Amaro Gonzalez C."/>
        </authorList>
    </citation>
    <scope>NUCLEOTIDE SEQUENCE</scope>
</reference>